<dbReference type="GO" id="GO:0005886">
    <property type="term" value="C:plasma membrane"/>
    <property type="evidence" value="ECO:0007669"/>
    <property type="project" value="UniProtKB-SubCell"/>
</dbReference>
<proteinExistence type="inferred from homology"/>
<dbReference type="InterPro" id="IPR013563">
    <property type="entry name" value="Oligopep_ABC_C"/>
</dbReference>
<name>A0A7W7QE75_9PSEU</name>
<keyword evidence="4" id="KW-1003">Cell membrane</keyword>
<accession>A0A7W7QE75</accession>
<dbReference type="InterPro" id="IPR003439">
    <property type="entry name" value="ABC_transporter-like_ATP-bd"/>
</dbReference>
<organism evidence="9 10">
    <name type="scientific">Actinophytocola algeriensis</name>
    <dbReference type="NCBI Taxonomy" id="1768010"/>
    <lineage>
        <taxon>Bacteria</taxon>
        <taxon>Bacillati</taxon>
        <taxon>Actinomycetota</taxon>
        <taxon>Actinomycetes</taxon>
        <taxon>Pseudonocardiales</taxon>
        <taxon>Pseudonocardiaceae</taxon>
    </lineage>
</organism>
<dbReference type="AlphaFoldDB" id="A0A7W7QE75"/>
<dbReference type="Gene3D" id="3.40.50.300">
    <property type="entry name" value="P-loop containing nucleotide triphosphate hydrolases"/>
    <property type="match status" value="1"/>
</dbReference>
<keyword evidence="6 9" id="KW-0067">ATP-binding</keyword>
<dbReference type="RefSeq" id="WP_221464881.1">
    <property type="nucleotide sequence ID" value="NZ_JACHJQ010000011.1"/>
</dbReference>
<dbReference type="Pfam" id="PF00005">
    <property type="entry name" value="ABC_tran"/>
    <property type="match status" value="1"/>
</dbReference>
<protein>
    <submittedName>
        <fullName evidence="9">Oligopeptide/dipeptide ABC transporter ATP-binding protein</fullName>
    </submittedName>
</protein>
<dbReference type="Pfam" id="PF08352">
    <property type="entry name" value="oligo_HPY"/>
    <property type="match status" value="1"/>
</dbReference>
<evidence type="ECO:0000256" key="3">
    <source>
        <dbReference type="ARBA" id="ARBA00022448"/>
    </source>
</evidence>
<keyword evidence="3" id="KW-0813">Transport</keyword>
<dbReference type="SMART" id="SM00382">
    <property type="entry name" value="AAA"/>
    <property type="match status" value="1"/>
</dbReference>
<dbReference type="EMBL" id="JACHJQ010000011">
    <property type="protein sequence ID" value="MBB4911935.1"/>
    <property type="molecule type" value="Genomic_DNA"/>
</dbReference>
<dbReference type="FunFam" id="3.40.50.300:FF:000016">
    <property type="entry name" value="Oligopeptide ABC transporter ATP-binding component"/>
    <property type="match status" value="1"/>
</dbReference>
<dbReference type="GO" id="GO:0005524">
    <property type="term" value="F:ATP binding"/>
    <property type="evidence" value="ECO:0007669"/>
    <property type="project" value="UniProtKB-KW"/>
</dbReference>
<comment type="caution">
    <text evidence="9">The sequence shown here is derived from an EMBL/GenBank/DDBJ whole genome shotgun (WGS) entry which is preliminary data.</text>
</comment>
<dbReference type="Proteomes" id="UP000520767">
    <property type="component" value="Unassembled WGS sequence"/>
</dbReference>
<comment type="similarity">
    <text evidence="2">Belongs to the ABC transporter superfamily.</text>
</comment>
<evidence type="ECO:0000256" key="1">
    <source>
        <dbReference type="ARBA" id="ARBA00004202"/>
    </source>
</evidence>
<dbReference type="PROSITE" id="PS50893">
    <property type="entry name" value="ABC_TRANSPORTER_2"/>
    <property type="match status" value="1"/>
</dbReference>
<evidence type="ECO:0000259" key="8">
    <source>
        <dbReference type="PROSITE" id="PS50893"/>
    </source>
</evidence>
<comment type="subcellular location">
    <subcellularLocation>
        <location evidence="1">Cell membrane</location>
        <topology evidence="1">Peripheral membrane protein</topology>
    </subcellularLocation>
</comment>
<gene>
    <name evidence="9" type="ORF">FHR82_008206</name>
</gene>
<evidence type="ECO:0000313" key="10">
    <source>
        <dbReference type="Proteomes" id="UP000520767"/>
    </source>
</evidence>
<evidence type="ECO:0000256" key="4">
    <source>
        <dbReference type="ARBA" id="ARBA00022475"/>
    </source>
</evidence>
<sequence>MTGSADIDLDGPPAPLLEVRDLRVHFKTDYGTVKAVDGVSWSVNEGETLAIVGESGSGKSVSAMTILGLVPSPPATFPSGDIFLRGRSLLKMPERQQRKLRGSQIAMIFQDPLTALNPVFKVGDQIAEMVRTHQDVSKHTAKKRALDLLGEVGIPNPAVRINQYPHEFSGGMRQRAMIAMALANDPHVLLADEPTTALDVTVQAQIMALLEKLQEDRNTAIVLITHDLGVVASYADRINVMYAGRIVESGTADEIFYSPRHAYTYGLLSSLPRMDQSRQARLQPIKGIPPSLARVPQGCPFHPRCTFATDACLPQVPELMPVDGAGHSAACVHSDRVAIAYDERVTQ</sequence>
<evidence type="ECO:0000256" key="2">
    <source>
        <dbReference type="ARBA" id="ARBA00005417"/>
    </source>
</evidence>
<dbReference type="CDD" id="cd03257">
    <property type="entry name" value="ABC_NikE_OppD_transporters"/>
    <property type="match status" value="1"/>
</dbReference>
<dbReference type="InterPro" id="IPR027417">
    <property type="entry name" value="P-loop_NTPase"/>
</dbReference>
<evidence type="ECO:0000256" key="7">
    <source>
        <dbReference type="ARBA" id="ARBA00023136"/>
    </source>
</evidence>
<evidence type="ECO:0000313" key="9">
    <source>
        <dbReference type="EMBL" id="MBB4911935.1"/>
    </source>
</evidence>
<keyword evidence="10" id="KW-1185">Reference proteome</keyword>
<dbReference type="PROSITE" id="PS00211">
    <property type="entry name" value="ABC_TRANSPORTER_1"/>
    <property type="match status" value="1"/>
</dbReference>
<dbReference type="InterPro" id="IPR017871">
    <property type="entry name" value="ABC_transporter-like_CS"/>
</dbReference>
<dbReference type="PANTHER" id="PTHR43297">
    <property type="entry name" value="OLIGOPEPTIDE TRANSPORT ATP-BINDING PROTEIN APPD"/>
    <property type="match status" value="1"/>
</dbReference>
<evidence type="ECO:0000256" key="5">
    <source>
        <dbReference type="ARBA" id="ARBA00022741"/>
    </source>
</evidence>
<dbReference type="InterPro" id="IPR003593">
    <property type="entry name" value="AAA+_ATPase"/>
</dbReference>
<dbReference type="PANTHER" id="PTHR43297:SF2">
    <property type="entry name" value="DIPEPTIDE TRANSPORT ATP-BINDING PROTEIN DPPD"/>
    <property type="match status" value="1"/>
</dbReference>
<dbReference type="GO" id="GO:0016887">
    <property type="term" value="F:ATP hydrolysis activity"/>
    <property type="evidence" value="ECO:0007669"/>
    <property type="project" value="InterPro"/>
</dbReference>
<keyword evidence="5" id="KW-0547">Nucleotide-binding</keyword>
<dbReference type="NCBIfam" id="TIGR01727">
    <property type="entry name" value="oligo_HPY"/>
    <property type="match status" value="1"/>
</dbReference>
<dbReference type="SUPFAM" id="SSF52540">
    <property type="entry name" value="P-loop containing nucleoside triphosphate hydrolases"/>
    <property type="match status" value="1"/>
</dbReference>
<keyword evidence="7" id="KW-0472">Membrane</keyword>
<evidence type="ECO:0000256" key="6">
    <source>
        <dbReference type="ARBA" id="ARBA00022840"/>
    </source>
</evidence>
<reference evidence="9 10" key="1">
    <citation type="submission" date="2020-08" db="EMBL/GenBank/DDBJ databases">
        <title>Genomic Encyclopedia of Type Strains, Phase III (KMG-III): the genomes of soil and plant-associated and newly described type strains.</title>
        <authorList>
            <person name="Whitman W."/>
        </authorList>
    </citation>
    <scope>NUCLEOTIDE SEQUENCE [LARGE SCALE GENOMIC DNA]</scope>
    <source>
        <strain evidence="9 10">CECT 8960</strain>
    </source>
</reference>
<dbReference type="InterPro" id="IPR050388">
    <property type="entry name" value="ABC_Ni/Peptide_Import"/>
</dbReference>
<feature type="domain" description="ABC transporter" evidence="8">
    <location>
        <begin position="19"/>
        <end position="268"/>
    </location>
</feature>
<dbReference type="GO" id="GO:0015833">
    <property type="term" value="P:peptide transport"/>
    <property type="evidence" value="ECO:0007669"/>
    <property type="project" value="InterPro"/>
</dbReference>